<accession>A0A852Z2K6</accession>
<proteinExistence type="predicted"/>
<comment type="caution">
    <text evidence="1">The sequence shown here is derived from an EMBL/GenBank/DDBJ whole genome shotgun (WGS) entry which is preliminary data.</text>
</comment>
<sequence length="46" mass="4960">MPRGLPAEDWPSSPIHLLDVFVEGHAAAIASTHRITAVEVRSLLPT</sequence>
<reference evidence="1 2" key="1">
    <citation type="submission" date="2020-07" db="EMBL/GenBank/DDBJ databases">
        <title>Genomic Encyclopedia of Type Strains, Phase III (KMG-III): the genomes of soil and plant-associated and newly described type strains.</title>
        <authorList>
            <person name="Whitman W."/>
        </authorList>
    </citation>
    <scope>NUCLEOTIDE SEQUENCE [LARGE SCALE GENOMIC DNA]</scope>
    <source>
        <strain evidence="1 2">CECT 8576</strain>
    </source>
</reference>
<organism evidence="1 2">
    <name type="scientific">Actinopolyspora biskrensis</name>
    <dbReference type="NCBI Taxonomy" id="1470178"/>
    <lineage>
        <taxon>Bacteria</taxon>
        <taxon>Bacillati</taxon>
        <taxon>Actinomycetota</taxon>
        <taxon>Actinomycetes</taxon>
        <taxon>Actinopolysporales</taxon>
        <taxon>Actinopolysporaceae</taxon>
        <taxon>Actinopolyspora</taxon>
    </lineage>
</organism>
<dbReference type="AlphaFoldDB" id="A0A852Z2K6"/>
<evidence type="ECO:0000313" key="2">
    <source>
        <dbReference type="Proteomes" id="UP000548304"/>
    </source>
</evidence>
<dbReference type="Proteomes" id="UP000548304">
    <property type="component" value="Unassembled WGS sequence"/>
</dbReference>
<dbReference type="RefSeq" id="WP_246300685.1">
    <property type="nucleotide sequence ID" value="NZ_JACBYW010000006.1"/>
</dbReference>
<protein>
    <submittedName>
        <fullName evidence="1">Uncharacterized protein</fullName>
    </submittedName>
</protein>
<name>A0A852Z2K6_9ACTN</name>
<dbReference type="EMBL" id="JACBYW010000006">
    <property type="protein sequence ID" value="NYH80242.1"/>
    <property type="molecule type" value="Genomic_DNA"/>
</dbReference>
<gene>
    <name evidence="1" type="ORF">FHR84_003591</name>
</gene>
<evidence type="ECO:0000313" key="1">
    <source>
        <dbReference type="EMBL" id="NYH80242.1"/>
    </source>
</evidence>
<keyword evidence="2" id="KW-1185">Reference proteome</keyword>